<dbReference type="Pfam" id="PF04564">
    <property type="entry name" value="U-box"/>
    <property type="match status" value="1"/>
</dbReference>
<accession>A0A1R3IPL6</accession>
<dbReference type="CDD" id="cd16664">
    <property type="entry name" value="RING-Ubox_PUB"/>
    <property type="match status" value="1"/>
</dbReference>
<keyword evidence="8" id="KW-1185">Reference proteome</keyword>
<dbReference type="EMBL" id="AWUE01017846">
    <property type="protein sequence ID" value="OMO84450.1"/>
    <property type="molecule type" value="Genomic_DNA"/>
</dbReference>
<dbReference type="GO" id="GO:0016567">
    <property type="term" value="P:protein ubiquitination"/>
    <property type="evidence" value="ECO:0007669"/>
    <property type="project" value="UniProtKB-UniPathway"/>
</dbReference>
<dbReference type="SUPFAM" id="SSF48371">
    <property type="entry name" value="ARM repeat"/>
    <property type="match status" value="1"/>
</dbReference>
<dbReference type="InterPro" id="IPR011989">
    <property type="entry name" value="ARM-like"/>
</dbReference>
<evidence type="ECO:0000313" key="8">
    <source>
        <dbReference type="Proteomes" id="UP000187203"/>
    </source>
</evidence>
<gene>
    <name evidence="7" type="ORF">COLO4_22058</name>
</gene>
<protein>
    <recommendedName>
        <fullName evidence="3">RING-type E3 ubiquitin transferase</fullName>
        <ecNumber evidence="3">2.3.2.27</ecNumber>
    </recommendedName>
</protein>
<keyword evidence="5" id="KW-0833">Ubl conjugation pathway</keyword>
<dbReference type="PROSITE" id="PS51698">
    <property type="entry name" value="U_BOX"/>
    <property type="match status" value="1"/>
</dbReference>
<dbReference type="EC" id="2.3.2.27" evidence="3"/>
<feature type="domain" description="U-box" evidence="6">
    <location>
        <begin position="272"/>
        <end position="346"/>
    </location>
</feature>
<evidence type="ECO:0000256" key="3">
    <source>
        <dbReference type="ARBA" id="ARBA00012483"/>
    </source>
</evidence>
<dbReference type="InterPro" id="IPR013083">
    <property type="entry name" value="Znf_RING/FYVE/PHD"/>
</dbReference>
<evidence type="ECO:0000256" key="5">
    <source>
        <dbReference type="ARBA" id="ARBA00022786"/>
    </source>
</evidence>
<dbReference type="Gene3D" id="3.30.40.10">
    <property type="entry name" value="Zinc/RING finger domain, C3HC4 (zinc finger)"/>
    <property type="match status" value="1"/>
</dbReference>
<dbReference type="SMART" id="SM00504">
    <property type="entry name" value="Ubox"/>
    <property type="match status" value="1"/>
</dbReference>
<comment type="pathway">
    <text evidence="2">Protein modification; protein ubiquitination.</text>
</comment>
<dbReference type="InterPro" id="IPR045210">
    <property type="entry name" value="RING-Ubox_PUB"/>
</dbReference>
<evidence type="ECO:0000256" key="4">
    <source>
        <dbReference type="ARBA" id="ARBA00022679"/>
    </source>
</evidence>
<comment type="caution">
    <text evidence="7">The sequence shown here is derived from an EMBL/GenBank/DDBJ whole genome shotgun (WGS) entry which is preliminary data.</text>
</comment>
<dbReference type="Gene3D" id="1.25.10.10">
    <property type="entry name" value="Leucine-rich Repeat Variant"/>
    <property type="match status" value="1"/>
</dbReference>
<dbReference type="AlphaFoldDB" id="A0A1R3IPL6"/>
<evidence type="ECO:0000256" key="1">
    <source>
        <dbReference type="ARBA" id="ARBA00000900"/>
    </source>
</evidence>
<dbReference type="GO" id="GO:0061630">
    <property type="term" value="F:ubiquitin protein ligase activity"/>
    <property type="evidence" value="ECO:0007669"/>
    <property type="project" value="UniProtKB-EC"/>
</dbReference>
<dbReference type="STRING" id="93759.A0A1R3IPL6"/>
<keyword evidence="4" id="KW-0808">Transferase</keyword>
<organism evidence="7 8">
    <name type="scientific">Corchorus olitorius</name>
    <dbReference type="NCBI Taxonomy" id="93759"/>
    <lineage>
        <taxon>Eukaryota</taxon>
        <taxon>Viridiplantae</taxon>
        <taxon>Streptophyta</taxon>
        <taxon>Embryophyta</taxon>
        <taxon>Tracheophyta</taxon>
        <taxon>Spermatophyta</taxon>
        <taxon>Magnoliopsida</taxon>
        <taxon>eudicotyledons</taxon>
        <taxon>Gunneridae</taxon>
        <taxon>Pentapetalae</taxon>
        <taxon>rosids</taxon>
        <taxon>malvids</taxon>
        <taxon>Malvales</taxon>
        <taxon>Malvaceae</taxon>
        <taxon>Grewioideae</taxon>
        <taxon>Apeibeae</taxon>
        <taxon>Corchorus</taxon>
    </lineage>
</organism>
<evidence type="ECO:0000256" key="2">
    <source>
        <dbReference type="ARBA" id="ARBA00004906"/>
    </source>
</evidence>
<dbReference type="PANTHER" id="PTHR23315:SF240">
    <property type="entry name" value="U-BOX DOMAIN-CONTAINING PROTEIN 5"/>
    <property type="match status" value="1"/>
</dbReference>
<name>A0A1R3IPL6_9ROSI</name>
<sequence>MGTDAAEVAQTPTYPSSFKVHHMMCTELRKFVDRVVRIFPEIEAARPRCTTGINALCLLNSAIERAKLLLQYCSESSKLYLAITTEAIVSRCVKSRNLLEQSLCQIQSMVPVMLAVEISQIVDELRAANFMADKFEEEAGKVVRELLQRGAAASDSMEYAEMKALQTAAFRLHITSSTAILIEKRAIKKLLEKVGDADQQKKKILKYLLYLLRKYANLIISEQIDNTSDQKEGAFAVNNPCSNFGQTQSVDVESYTQYKRYDAQDDRLSSALPPEEFKCPISSRLMYDPVVIASGQTYERFWIQKWFDDGNDRCPKTNKKLAHLSLTPNAAMKDLISKWCMKYGITIQDPSMQPNVFQSLENSSTSIASLGSSMNDLRFPVDISSISLASLDTSYTSDSSRNKIADVISLKREQTRDDDDLCQNQSHINSSKMDLEDLSSLAELDPELQYKMLEDMRNHLRSDDLACFSMTSKNFIEPLIEFLSSDRGLHDKRALKAGFQLLLTFLSKHRNGVRLLHEDAYSLLSSFLDSEVTKEVLDIMEVLSGHGSCRSKIVSSGSLVSILIILISKITEFKECVIKILCNLSLNNDVCSNLVSLECIPKFVPFLEDRTLARHCIALLRNLCSSHEARASITQATGCITSVAALLETDSYENQEHALAILLALCSQSVEYSRLVMDECDNIIPALVDVSVNGSEKGKVSALEVLRLLRDTSPSDDEQECFQPENVISEDVNNFSKDKKSHKSLFGVKLPIFSKSHAQKRRNESWTFCFLLTLGVNK</sequence>
<reference evidence="8" key="1">
    <citation type="submission" date="2013-09" db="EMBL/GenBank/DDBJ databases">
        <title>Corchorus olitorius genome sequencing.</title>
        <authorList>
            <person name="Alam M."/>
            <person name="Haque M.S."/>
            <person name="Islam M.S."/>
            <person name="Emdad E.M."/>
            <person name="Islam M.M."/>
            <person name="Ahmed B."/>
            <person name="Halim A."/>
            <person name="Hossen Q.M.M."/>
            <person name="Hossain M.Z."/>
            <person name="Ahmed R."/>
            <person name="Khan M.M."/>
            <person name="Islam R."/>
            <person name="Rashid M.M."/>
            <person name="Khan S.A."/>
            <person name="Rahman M.S."/>
            <person name="Alam M."/>
            <person name="Yahiya A.S."/>
            <person name="Khan M.S."/>
            <person name="Azam M.S."/>
            <person name="Haque T."/>
            <person name="Lashkar M.Z.H."/>
            <person name="Akhand A.I."/>
            <person name="Morshed G."/>
            <person name="Roy S."/>
            <person name="Uddin K.S."/>
            <person name="Rabeya T."/>
            <person name="Hossain A.S."/>
            <person name="Chowdhury A."/>
            <person name="Snigdha A.R."/>
            <person name="Mortoza M.S."/>
            <person name="Matin S.A."/>
            <person name="Hoque S.M.E."/>
            <person name="Islam M.K."/>
            <person name="Roy D.K."/>
            <person name="Haider R."/>
            <person name="Moosa M.M."/>
            <person name="Elias S.M."/>
            <person name="Hasan A.M."/>
            <person name="Jahan S."/>
            <person name="Shafiuddin M."/>
            <person name="Mahmood N."/>
            <person name="Shommy N.S."/>
        </authorList>
    </citation>
    <scope>NUCLEOTIDE SEQUENCE [LARGE SCALE GENOMIC DNA]</scope>
    <source>
        <strain evidence="8">cv. O-4</strain>
    </source>
</reference>
<evidence type="ECO:0000259" key="6">
    <source>
        <dbReference type="PROSITE" id="PS51698"/>
    </source>
</evidence>
<proteinExistence type="predicted"/>
<dbReference type="SUPFAM" id="SSF57850">
    <property type="entry name" value="RING/U-box"/>
    <property type="match status" value="1"/>
</dbReference>
<comment type="catalytic activity">
    <reaction evidence="1">
        <text>S-ubiquitinyl-[E2 ubiquitin-conjugating enzyme]-L-cysteine + [acceptor protein]-L-lysine = [E2 ubiquitin-conjugating enzyme]-L-cysteine + N(6)-ubiquitinyl-[acceptor protein]-L-lysine.</text>
        <dbReference type="EC" id="2.3.2.27"/>
    </reaction>
</comment>
<dbReference type="UniPathway" id="UPA00143"/>
<dbReference type="OrthoDB" id="10064100at2759"/>
<dbReference type="InterPro" id="IPR016024">
    <property type="entry name" value="ARM-type_fold"/>
</dbReference>
<dbReference type="InterPro" id="IPR003613">
    <property type="entry name" value="Ubox_domain"/>
</dbReference>
<evidence type="ECO:0000313" key="7">
    <source>
        <dbReference type="EMBL" id="OMO84450.1"/>
    </source>
</evidence>
<dbReference type="Proteomes" id="UP000187203">
    <property type="component" value="Unassembled WGS sequence"/>
</dbReference>
<dbReference type="PANTHER" id="PTHR23315">
    <property type="entry name" value="U BOX DOMAIN-CONTAINING"/>
    <property type="match status" value="1"/>
</dbReference>